<dbReference type="Proteomes" id="UP001497600">
    <property type="component" value="Chromosome B"/>
</dbReference>
<dbReference type="Gene3D" id="3.40.30.10">
    <property type="entry name" value="Glutaredoxin"/>
    <property type="match status" value="1"/>
</dbReference>
<dbReference type="InterPro" id="IPR000889">
    <property type="entry name" value="Glutathione_peroxidase"/>
</dbReference>
<keyword evidence="3 4" id="KW-0560">Oxidoreductase</keyword>
<accession>A0ABP0E7K1</accession>
<dbReference type="InterPro" id="IPR029760">
    <property type="entry name" value="GPX_CS"/>
</dbReference>
<keyword evidence="6" id="KW-1185">Reference proteome</keyword>
<dbReference type="CDD" id="cd00340">
    <property type="entry name" value="GSH_Peroxidase"/>
    <property type="match status" value="1"/>
</dbReference>
<evidence type="ECO:0000256" key="4">
    <source>
        <dbReference type="RuleBase" id="RU000499"/>
    </source>
</evidence>
<dbReference type="EMBL" id="OZ004254">
    <property type="protein sequence ID" value="CAK7896953.1"/>
    <property type="molecule type" value="Genomic_DNA"/>
</dbReference>
<dbReference type="SUPFAM" id="SSF52833">
    <property type="entry name" value="Thioredoxin-like"/>
    <property type="match status" value="1"/>
</dbReference>
<dbReference type="PANTHER" id="PTHR11592:SF78">
    <property type="entry name" value="GLUTATHIONE PEROXIDASE"/>
    <property type="match status" value="1"/>
</dbReference>
<evidence type="ECO:0000313" key="6">
    <source>
        <dbReference type="Proteomes" id="UP001497600"/>
    </source>
</evidence>
<comment type="similarity">
    <text evidence="1 4">Belongs to the glutathione peroxidase family.</text>
</comment>
<dbReference type="PANTHER" id="PTHR11592">
    <property type="entry name" value="GLUTATHIONE PEROXIDASE"/>
    <property type="match status" value="1"/>
</dbReference>
<name>A0ABP0E7K1_9ASCO</name>
<organism evidence="5 6">
    <name type="scientific">[Candida] anglica</name>
    <dbReference type="NCBI Taxonomy" id="148631"/>
    <lineage>
        <taxon>Eukaryota</taxon>
        <taxon>Fungi</taxon>
        <taxon>Dikarya</taxon>
        <taxon>Ascomycota</taxon>
        <taxon>Saccharomycotina</taxon>
        <taxon>Pichiomycetes</taxon>
        <taxon>Debaryomycetaceae</taxon>
        <taxon>Kurtzmaniella</taxon>
    </lineage>
</organism>
<evidence type="ECO:0000256" key="3">
    <source>
        <dbReference type="ARBA" id="ARBA00023002"/>
    </source>
</evidence>
<proteinExistence type="inferred from homology"/>
<evidence type="ECO:0000256" key="1">
    <source>
        <dbReference type="ARBA" id="ARBA00006926"/>
    </source>
</evidence>
<gene>
    <name evidence="5" type="primary">GPX2</name>
    <name evidence="5" type="ORF">CAAN4_B07558</name>
</gene>
<dbReference type="PIRSF" id="PIRSF000303">
    <property type="entry name" value="Glutathion_perox"/>
    <property type="match status" value="1"/>
</dbReference>
<evidence type="ECO:0000313" key="5">
    <source>
        <dbReference type="EMBL" id="CAK7896953.1"/>
    </source>
</evidence>
<dbReference type="Pfam" id="PF00255">
    <property type="entry name" value="GSHPx"/>
    <property type="match status" value="1"/>
</dbReference>
<evidence type="ECO:0000256" key="2">
    <source>
        <dbReference type="ARBA" id="ARBA00022559"/>
    </source>
</evidence>
<sequence>MTEGNNEGFYRLQCMDVNGNILSFDSLRNKVVLVVNVASLCGFSPQYSDLQALYKKYEGKLVILGFPCNQFGKQEPLTGKALIDHIRAHFQVSFPIMDKIDVNGDNAHPVYRYLKDKKSGTLGFKGIQWNFEKFLVSSKGEVIERYTSNIPPRSFEFLIEKLVKEINI</sequence>
<protein>
    <recommendedName>
        <fullName evidence="4">Glutathione peroxidase</fullName>
    </recommendedName>
</protein>
<dbReference type="PRINTS" id="PR01011">
    <property type="entry name" value="GLUTPROXDASE"/>
</dbReference>
<dbReference type="PROSITE" id="PS51355">
    <property type="entry name" value="GLUTATHIONE_PEROXID_3"/>
    <property type="match status" value="1"/>
</dbReference>
<reference evidence="5 6" key="1">
    <citation type="submission" date="2024-01" db="EMBL/GenBank/DDBJ databases">
        <authorList>
            <consortium name="Genoscope - CEA"/>
            <person name="William W."/>
        </authorList>
    </citation>
    <scope>NUCLEOTIDE SEQUENCE [LARGE SCALE GENOMIC DNA]</scope>
    <source>
        <strain evidence="5 6">29B2s-10</strain>
    </source>
</reference>
<dbReference type="InterPro" id="IPR036249">
    <property type="entry name" value="Thioredoxin-like_sf"/>
</dbReference>
<keyword evidence="2 4" id="KW-0575">Peroxidase</keyword>
<dbReference type="PROSITE" id="PS00763">
    <property type="entry name" value="GLUTATHIONE_PEROXID_2"/>
    <property type="match status" value="1"/>
</dbReference>